<evidence type="ECO:0000313" key="6">
    <source>
        <dbReference type="Ensembl" id="ENSORLP00015023939.1"/>
    </source>
</evidence>
<dbReference type="InterPro" id="IPR013320">
    <property type="entry name" value="ConA-like_dom_sf"/>
</dbReference>
<feature type="domain" description="Thrombospondin-like N-terminal" evidence="5">
    <location>
        <begin position="27"/>
        <end position="211"/>
    </location>
</feature>
<evidence type="ECO:0000259" key="5">
    <source>
        <dbReference type="SMART" id="SM00210"/>
    </source>
</evidence>
<evidence type="ECO:0000256" key="1">
    <source>
        <dbReference type="ARBA" id="ARBA00022729"/>
    </source>
</evidence>
<dbReference type="InterPro" id="IPR008160">
    <property type="entry name" value="Collagen"/>
</dbReference>
<feature type="signal peptide" evidence="4">
    <location>
        <begin position="1"/>
        <end position="22"/>
    </location>
</feature>
<dbReference type="Ensembl" id="ENSORLT00015009211.1">
    <property type="protein sequence ID" value="ENSORLP00015023939.1"/>
    <property type="gene ID" value="ENSORLG00015004255.1"/>
</dbReference>
<reference key="1">
    <citation type="journal article" date="2007" name="Nature">
        <title>The medaka draft genome and insights into vertebrate genome evolution.</title>
        <authorList>
            <person name="Kasahara M."/>
            <person name="Naruse K."/>
            <person name="Sasaki S."/>
            <person name="Nakatani Y."/>
            <person name="Qu W."/>
            <person name="Ahsan B."/>
            <person name="Yamada T."/>
            <person name="Nagayasu Y."/>
            <person name="Doi K."/>
            <person name="Kasai Y."/>
            <person name="Jindo T."/>
            <person name="Kobayashi D."/>
            <person name="Shimada A."/>
            <person name="Toyoda A."/>
            <person name="Kuroki Y."/>
            <person name="Fujiyama A."/>
            <person name="Sasaki T."/>
            <person name="Shimizu A."/>
            <person name="Asakawa S."/>
            <person name="Shimizu N."/>
            <person name="Hashimoto S."/>
            <person name="Yang J."/>
            <person name="Lee Y."/>
            <person name="Matsushima K."/>
            <person name="Sugano S."/>
            <person name="Sakaizumi M."/>
            <person name="Narita T."/>
            <person name="Ohishi K."/>
            <person name="Haga S."/>
            <person name="Ohta F."/>
            <person name="Nomoto H."/>
            <person name="Nogata K."/>
            <person name="Morishita T."/>
            <person name="Endo T."/>
            <person name="Shin-I T."/>
            <person name="Takeda H."/>
            <person name="Morishita S."/>
            <person name="Kohara Y."/>
        </authorList>
    </citation>
    <scope>NUCLEOTIDE SEQUENCE [LARGE SCALE GENOMIC DNA]</scope>
    <source>
        <strain>Hd-rR</strain>
    </source>
</reference>
<dbReference type="Proteomes" id="UP000265200">
    <property type="component" value="Chromosome 15"/>
</dbReference>
<feature type="region of interest" description="Disordered" evidence="3">
    <location>
        <begin position="508"/>
        <end position="566"/>
    </location>
</feature>
<keyword evidence="1 4" id="KW-0732">Signal</keyword>
<reference evidence="6" key="3">
    <citation type="submission" date="2025-08" db="UniProtKB">
        <authorList>
            <consortium name="Ensembl"/>
        </authorList>
    </citation>
    <scope>IDENTIFICATION</scope>
    <source>
        <strain evidence="6">HSOK</strain>
    </source>
</reference>
<dbReference type="SUPFAM" id="SSF49899">
    <property type="entry name" value="Concanavalin A-like lectins/glucanases"/>
    <property type="match status" value="1"/>
</dbReference>
<dbReference type="InterPro" id="IPR050149">
    <property type="entry name" value="Collagen_superfamily"/>
</dbReference>
<feature type="region of interest" description="Disordered" evidence="3">
    <location>
        <begin position="611"/>
        <end position="746"/>
    </location>
</feature>
<feature type="chain" id="PRO_5017922161" evidence="4">
    <location>
        <begin position="23"/>
        <end position="746"/>
    </location>
</feature>
<feature type="region of interest" description="Disordered" evidence="3">
    <location>
        <begin position="249"/>
        <end position="314"/>
    </location>
</feature>
<organism evidence="6 7">
    <name type="scientific">Oryzias latipes</name>
    <name type="common">Japanese rice fish</name>
    <name type="synonym">Japanese killifish</name>
    <dbReference type="NCBI Taxonomy" id="8090"/>
    <lineage>
        <taxon>Eukaryota</taxon>
        <taxon>Metazoa</taxon>
        <taxon>Chordata</taxon>
        <taxon>Craniata</taxon>
        <taxon>Vertebrata</taxon>
        <taxon>Euteleostomi</taxon>
        <taxon>Actinopterygii</taxon>
        <taxon>Neopterygii</taxon>
        <taxon>Teleostei</taxon>
        <taxon>Neoteleostei</taxon>
        <taxon>Acanthomorphata</taxon>
        <taxon>Ovalentaria</taxon>
        <taxon>Atherinomorphae</taxon>
        <taxon>Beloniformes</taxon>
        <taxon>Adrianichthyidae</taxon>
        <taxon>Oryziinae</taxon>
        <taxon>Oryzias</taxon>
    </lineage>
</organism>
<dbReference type="PANTHER" id="PTHR24023">
    <property type="entry name" value="COLLAGEN ALPHA"/>
    <property type="match status" value="1"/>
</dbReference>
<dbReference type="PANTHER" id="PTHR24023:SF966">
    <property type="entry name" value="COLLAGEN ALPHA-1(XXII) CHAIN-LIKE"/>
    <property type="match status" value="1"/>
</dbReference>
<feature type="compositionally biased region" description="Polar residues" evidence="3">
    <location>
        <begin position="724"/>
        <end position="733"/>
    </location>
</feature>
<sequence length="746" mass="78244">MPPFKEVLAIAALIFNLGLTRAQTLPSFDLLEEFHVPEATGVRRVDGSQPEAVAYRVNPSIQLQKAVRDVYPDGLPSEYSIIATFKVTNDTAQTSWNLWEVSDPQGQEKVGLRFHSNTRLLDFFYTSPHGSHMLRSFHGMEKLFDGGWHKLALSVKGRQVRLLIDCEEVRVEPVDGPRPVIRQGYTSIVKRAIGDRSTLVDLQQMKVSCDPEQAYSEGCCELSNACGGYAEIGLTGRRASCKCLHGQPGIQGPPGTKGHRGLPGNTGDPGRQGSWGIRGNTGDNGNIGETGPKGEQGIRGEKGMRGPWGQVGDRGPKGLKGLKGAAGFKVALALIQNFTDDRKLLKLHIRGPHGDIGETGRPGEIVNFIERTEKCFFKPLNNTDKVLVFLKGTKGGVLGDPGLPGRDGDPGIEAYQGPQGPIGKHGQSGAKGEKGAQGSTGEMGPQGRTGPRGYKGSAGKPGRPGFIGPPGPTGHVGVPGKPGAKCSSSCHFFLFLTRLLLFLQGEKGVKGPKGRIGDRGEQGPQGGRGKRGPAGPTGRFGPVGLKGVRGEGGPDGFQGLPGPPGQTLPAEQVIEVCKKVVLEQMSTFANSVKRTCAAVCPLYGDVPMGAPGPPGQKGLPGPPGEPGIDGVDGEMGPQGFYGEAGEPGRQGELGSRGERGDKGAKGYSILGYTGDQGPLGQRGRPGRAFDGQPGKPGERGHVGQPGLRGHAGLRGSPGVCVTSGCVQPNSSSGTPRPAPRRMRTRT</sequence>
<feature type="compositionally biased region" description="Basic and acidic residues" evidence="3">
    <location>
        <begin position="655"/>
        <end position="664"/>
    </location>
</feature>
<accession>A0A3P9IVE6</accession>
<name>A0A3P9IVE6_ORYLA</name>
<evidence type="ECO:0000256" key="3">
    <source>
        <dbReference type="SAM" id="MobiDB-lite"/>
    </source>
</evidence>
<dbReference type="SMART" id="SM00210">
    <property type="entry name" value="TSPN"/>
    <property type="match status" value="1"/>
</dbReference>
<keyword evidence="2" id="KW-0677">Repeat</keyword>
<dbReference type="AlphaFoldDB" id="A0A3P9IVE6"/>
<proteinExistence type="predicted"/>
<evidence type="ECO:0000313" key="7">
    <source>
        <dbReference type="Proteomes" id="UP000265200"/>
    </source>
</evidence>
<reference evidence="6" key="4">
    <citation type="submission" date="2025-09" db="UniProtKB">
        <authorList>
            <consortium name="Ensembl"/>
        </authorList>
    </citation>
    <scope>IDENTIFICATION</scope>
    <source>
        <strain evidence="6">HSOK</strain>
    </source>
</reference>
<feature type="region of interest" description="Disordered" evidence="3">
    <location>
        <begin position="398"/>
        <end position="480"/>
    </location>
</feature>
<dbReference type="Gene3D" id="2.60.120.200">
    <property type="match status" value="1"/>
</dbReference>
<reference evidence="6 7" key="2">
    <citation type="submission" date="2017-04" db="EMBL/GenBank/DDBJ databases">
        <title>CpG methylation of centromeres and impact of large insertions on vertebrate speciation.</title>
        <authorList>
            <person name="Ichikawa K."/>
            <person name="Yoshimura J."/>
            <person name="Morishita S."/>
        </authorList>
    </citation>
    <scope>NUCLEOTIDE SEQUENCE</scope>
    <source>
        <strain evidence="6 7">HSOK</strain>
    </source>
</reference>
<evidence type="ECO:0000256" key="4">
    <source>
        <dbReference type="SAM" id="SignalP"/>
    </source>
</evidence>
<dbReference type="Pfam" id="PF01391">
    <property type="entry name" value="Collagen"/>
    <property type="match status" value="4"/>
</dbReference>
<protein>
    <submittedName>
        <fullName evidence="6">Zmp:0000000760</fullName>
    </submittedName>
</protein>
<dbReference type="InterPro" id="IPR048287">
    <property type="entry name" value="TSPN-like_N"/>
</dbReference>
<evidence type="ECO:0000256" key="2">
    <source>
        <dbReference type="ARBA" id="ARBA00022737"/>
    </source>
</evidence>
<feature type="compositionally biased region" description="Pro residues" evidence="3">
    <location>
        <begin position="611"/>
        <end position="625"/>
    </location>
</feature>